<evidence type="ECO:0000313" key="2">
    <source>
        <dbReference type="Proteomes" id="UP000093199"/>
    </source>
</evidence>
<organism evidence="1 2">
    <name type="scientific">Caryophanon tenue</name>
    <dbReference type="NCBI Taxonomy" id="33978"/>
    <lineage>
        <taxon>Bacteria</taxon>
        <taxon>Bacillati</taxon>
        <taxon>Bacillota</taxon>
        <taxon>Bacilli</taxon>
        <taxon>Bacillales</taxon>
        <taxon>Caryophanaceae</taxon>
        <taxon>Caryophanon</taxon>
    </lineage>
</organism>
<keyword evidence="2" id="KW-1185">Reference proteome</keyword>
<proteinExistence type="predicted"/>
<dbReference type="AlphaFoldDB" id="A0A1C0Y783"/>
<reference evidence="1 2" key="1">
    <citation type="submission" date="2016-07" db="EMBL/GenBank/DDBJ databases">
        <title>Caryophanon tenue genome sequencing.</title>
        <authorList>
            <person name="Verma A."/>
            <person name="Pal Y."/>
            <person name="Krishnamurthi S."/>
        </authorList>
    </citation>
    <scope>NUCLEOTIDE SEQUENCE [LARGE SCALE GENOMIC DNA]</scope>
    <source>
        <strain evidence="1 2">DSM 14152</strain>
    </source>
</reference>
<sequence>MRYFVVKVEQQYVANRYASAQFTEDEEQAFAYTSYEEALAAAMKFSGIVVEQAVTQDELDELHFEKIDVSAWMAETIFAS</sequence>
<name>A0A1C0Y783_9BACL</name>
<comment type="caution">
    <text evidence="1">The sequence shown here is derived from an EMBL/GenBank/DDBJ whole genome shotgun (WGS) entry which is preliminary data.</text>
</comment>
<dbReference type="RefSeq" id="WP_066547921.1">
    <property type="nucleotide sequence ID" value="NZ_MASJ01000039.1"/>
</dbReference>
<dbReference type="OrthoDB" id="9896945at2"/>
<dbReference type="Proteomes" id="UP000093199">
    <property type="component" value="Unassembled WGS sequence"/>
</dbReference>
<accession>A0A1C0Y783</accession>
<evidence type="ECO:0000313" key="1">
    <source>
        <dbReference type="EMBL" id="OCS83010.1"/>
    </source>
</evidence>
<protein>
    <submittedName>
        <fullName evidence="1">Uncharacterized protein</fullName>
    </submittedName>
</protein>
<dbReference type="EMBL" id="MASJ01000039">
    <property type="protein sequence ID" value="OCS83010.1"/>
    <property type="molecule type" value="Genomic_DNA"/>
</dbReference>
<gene>
    <name evidence="1" type="ORF">A6M13_06305</name>
</gene>